<accession>A0A8K0DTS8</accession>
<protein>
    <submittedName>
        <fullName evidence="2">Uncharacterized protein</fullName>
    </submittedName>
</protein>
<dbReference type="EMBL" id="VOIH02000010">
    <property type="protein sequence ID" value="KAF3435083.1"/>
    <property type="molecule type" value="Genomic_DNA"/>
</dbReference>
<sequence>MVLATVTKLELQHQMVTMAAVATRREILAAVAESAMAAAPAMLEMDRETFWTDQAAASVSPSDGEPLQPLKCCSSSHSTTKLSQSKWVRKYGDYKPYYHVCK</sequence>
<proteinExistence type="predicted"/>
<evidence type="ECO:0000256" key="1">
    <source>
        <dbReference type="SAM" id="MobiDB-lite"/>
    </source>
</evidence>
<organism evidence="2 3">
    <name type="scientific">Rhamnella rubrinervis</name>
    <dbReference type="NCBI Taxonomy" id="2594499"/>
    <lineage>
        <taxon>Eukaryota</taxon>
        <taxon>Viridiplantae</taxon>
        <taxon>Streptophyta</taxon>
        <taxon>Embryophyta</taxon>
        <taxon>Tracheophyta</taxon>
        <taxon>Spermatophyta</taxon>
        <taxon>Magnoliopsida</taxon>
        <taxon>eudicotyledons</taxon>
        <taxon>Gunneridae</taxon>
        <taxon>Pentapetalae</taxon>
        <taxon>rosids</taxon>
        <taxon>fabids</taxon>
        <taxon>Rosales</taxon>
        <taxon>Rhamnaceae</taxon>
        <taxon>rhamnoid group</taxon>
        <taxon>Rhamneae</taxon>
        <taxon>Rhamnella</taxon>
    </lineage>
</organism>
<reference evidence="2" key="1">
    <citation type="submission" date="2020-03" db="EMBL/GenBank/DDBJ databases">
        <title>A high-quality chromosome-level genome assembly of a woody plant with both climbing and erect habits, Rhamnella rubrinervis.</title>
        <authorList>
            <person name="Lu Z."/>
            <person name="Yang Y."/>
            <person name="Zhu X."/>
            <person name="Sun Y."/>
        </authorList>
    </citation>
    <scope>NUCLEOTIDE SEQUENCE</scope>
    <source>
        <strain evidence="2">BYM</strain>
        <tissue evidence="2">Leaf</tissue>
    </source>
</reference>
<feature type="region of interest" description="Disordered" evidence="1">
    <location>
        <begin position="57"/>
        <end position="77"/>
    </location>
</feature>
<evidence type="ECO:0000313" key="3">
    <source>
        <dbReference type="Proteomes" id="UP000796880"/>
    </source>
</evidence>
<dbReference type="AlphaFoldDB" id="A0A8K0DTS8"/>
<comment type="caution">
    <text evidence="2">The sequence shown here is derived from an EMBL/GenBank/DDBJ whole genome shotgun (WGS) entry which is preliminary data.</text>
</comment>
<evidence type="ECO:0000313" key="2">
    <source>
        <dbReference type="EMBL" id="KAF3435083.1"/>
    </source>
</evidence>
<dbReference type="Proteomes" id="UP000796880">
    <property type="component" value="Unassembled WGS sequence"/>
</dbReference>
<gene>
    <name evidence="2" type="ORF">FNV43_RR22170</name>
</gene>
<name>A0A8K0DTS8_9ROSA</name>
<keyword evidence="3" id="KW-1185">Reference proteome</keyword>